<organism evidence="2 3">
    <name type="scientific">Caballeronia jiangsuensis</name>
    <dbReference type="NCBI Taxonomy" id="1458357"/>
    <lineage>
        <taxon>Bacteria</taxon>
        <taxon>Pseudomonadati</taxon>
        <taxon>Pseudomonadota</taxon>
        <taxon>Betaproteobacteria</taxon>
        <taxon>Burkholderiales</taxon>
        <taxon>Burkholderiaceae</taxon>
        <taxon>Caballeronia</taxon>
    </lineage>
</organism>
<keyword evidence="3" id="KW-1185">Reference proteome</keyword>
<reference evidence="2 3" key="1">
    <citation type="journal article" date="2024" name="Chem. Sci.">
        <title>Discovery of megapolipeptins by genome mining of a Burkholderiales bacteria collection.</title>
        <authorList>
            <person name="Paulo B.S."/>
            <person name="Recchia M.J.J."/>
            <person name="Lee S."/>
            <person name="Fergusson C.H."/>
            <person name="Romanowski S.B."/>
            <person name="Hernandez A."/>
            <person name="Krull N."/>
            <person name="Liu D.Y."/>
            <person name="Cavanagh H."/>
            <person name="Bos A."/>
            <person name="Gray C.A."/>
            <person name="Murphy B.T."/>
            <person name="Linington R.G."/>
            <person name="Eustaquio A.S."/>
        </authorList>
    </citation>
    <scope>NUCLEOTIDE SEQUENCE [LARGE SCALE GENOMIC DNA]</scope>
    <source>
        <strain evidence="2 3">RL17-374-BIF-D</strain>
    </source>
</reference>
<dbReference type="Proteomes" id="UP001629462">
    <property type="component" value="Unassembled WGS sequence"/>
</dbReference>
<accession>A0ABW9CTC2</accession>
<comment type="caution">
    <text evidence="2">The sequence shown here is derived from an EMBL/GenBank/DDBJ whole genome shotgun (WGS) entry which is preliminary data.</text>
</comment>
<sequence>MIQEIRLANRSLTLRRRRDVHFTSGAEEHRAEKSGQAFLAGSFEWMRDKAFMSKLKELLNIDEADPSKVRRKVQRAFELGEVVTIPDPPNNGLRGGRDGDAPKPRAATFTPSQLFKNAPRIARTGSYYDRPLQPRLFADDCMAAWLAKPGDLLPDVGGDSDQGGSLLDDAQTFDYQPDIPDGDLEELAGTTNERYAAKMLGYDSSTFREMIHRFKRVNGVGPKDDLEFEKNGDVSLDGEHIDNLHDYGN</sequence>
<proteinExistence type="predicted"/>
<evidence type="ECO:0000256" key="1">
    <source>
        <dbReference type="SAM" id="MobiDB-lite"/>
    </source>
</evidence>
<feature type="region of interest" description="Disordered" evidence="1">
    <location>
        <begin position="83"/>
        <end position="107"/>
    </location>
</feature>
<dbReference type="RefSeq" id="WP_250486311.1">
    <property type="nucleotide sequence ID" value="NZ_JAQQDB010000029.1"/>
</dbReference>
<evidence type="ECO:0000313" key="2">
    <source>
        <dbReference type="EMBL" id="MFM0520964.1"/>
    </source>
</evidence>
<name>A0ABW9CTC2_9BURK</name>
<gene>
    <name evidence="2" type="ORF">PQR08_26415</name>
</gene>
<protein>
    <submittedName>
        <fullName evidence="2">Uncharacterized protein</fullName>
    </submittedName>
</protein>
<dbReference type="EMBL" id="JAQQDB010000029">
    <property type="protein sequence ID" value="MFM0520964.1"/>
    <property type="molecule type" value="Genomic_DNA"/>
</dbReference>
<evidence type="ECO:0000313" key="3">
    <source>
        <dbReference type="Proteomes" id="UP001629462"/>
    </source>
</evidence>